<dbReference type="EMBL" id="DVGZ01000002">
    <property type="protein sequence ID" value="HIR46072.1"/>
    <property type="molecule type" value="Genomic_DNA"/>
</dbReference>
<evidence type="ECO:0000313" key="1">
    <source>
        <dbReference type="EMBL" id="HIR46072.1"/>
    </source>
</evidence>
<protein>
    <submittedName>
        <fullName evidence="1">Uncharacterized protein</fullName>
    </submittedName>
</protein>
<gene>
    <name evidence="1" type="ORF">IAB89_00200</name>
</gene>
<reference evidence="1" key="1">
    <citation type="submission" date="2020-10" db="EMBL/GenBank/DDBJ databases">
        <authorList>
            <person name="Gilroy R."/>
        </authorList>
    </citation>
    <scope>NUCLEOTIDE SEQUENCE</scope>
    <source>
        <strain evidence="1">ChiSxjej1B13-7958</strain>
    </source>
</reference>
<dbReference type="AlphaFoldDB" id="A0A9D1AKZ7"/>
<comment type="caution">
    <text evidence="1">The sequence shown here is derived from an EMBL/GenBank/DDBJ whole genome shotgun (WGS) entry which is preliminary data.</text>
</comment>
<organism evidence="1 2">
    <name type="scientific">Candidatus Caccousia avicola</name>
    <dbReference type="NCBI Taxonomy" id="2840721"/>
    <lineage>
        <taxon>Bacteria</taxon>
        <taxon>Bacillati</taxon>
        <taxon>Bacillota</taxon>
        <taxon>Clostridia</taxon>
        <taxon>Eubacteriales</taxon>
        <taxon>Oscillospiraceae</taxon>
        <taxon>Oscillospiraceae incertae sedis</taxon>
        <taxon>Candidatus Caccousia</taxon>
    </lineage>
</organism>
<name>A0A9D1AKZ7_9FIRM</name>
<sequence length="46" mass="5434">MWAIRPYVLRCTGADPLADAWEELGMMRVQWDGDMPVFDYRNLMNV</sequence>
<proteinExistence type="predicted"/>
<reference evidence="1" key="2">
    <citation type="journal article" date="2021" name="PeerJ">
        <title>Extensive microbial diversity within the chicken gut microbiome revealed by metagenomics and culture.</title>
        <authorList>
            <person name="Gilroy R."/>
            <person name="Ravi A."/>
            <person name="Getino M."/>
            <person name="Pursley I."/>
            <person name="Horton D.L."/>
            <person name="Alikhan N.F."/>
            <person name="Baker D."/>
            <person name="Gharbi K."/>
            <person name="Hall N."/>
            <person name="Watson M."/>
            <person name="Adriaenssens E.M."/>
            <person name="Foster-Nyarko E."/>
            <person name="Jarju S."/>
            <person name="Secka A."/>
            <person name="Antonio M."/>
            <person name="Oren A."/>
            <person name="Chaudhuri R.R."/>
            <person name="La Ragione R."/>
            <person name="Hildebrand F."/>
            <person name="Pallen M.J."/>
        </authorList>
    </citation>
    <scope>NUCLEOTIDE SEQUENCE</scope>
    <source>
        <strain evidence="1">ChiSxjej1B13-7958</strain>
    </source>
</reference>
<dbReference type="Proteomes" id="UP000824242">
    <property type="component" value="Unassembled WGS sequence"/>
</dbReference>
<accession>A0A9D1AKZ7</accession>
<evidence type="ECO:0000313" key="2">
    <source>
        <dbReference type="Proteomes" id="UP000824242"/>
    </source>
</evidence>